<keyword evidence="3" id="KW-1185">Reference proteome</keyword>
<evidence type="ECO:0000313" key="2">
    <source>
        <dbReference type="EMBL" id="KOS16036.1"/>
    </source>
</evidence>
<dbReference type="VEuPathDB" id="FungiDB:Malapachy_3053"/>
<name>A0A0M8MNG3_9BASI</name>
<organism evidence="2 3">
    <name type="scientific">Malassezia pachydermatis</name>
    <dbReference type="NCBI Taxonomy" id="77020"/>
    <lineage>
        <taxon>Eukaryota</taxon>
        <taxon>Fungi</taxon>
        <taxon>Dikarya</taxon>
        <taxon>Basidiomycota</taxon>
        <taxon>Ustilaginomycotina</taxon>
        <taxon>Malasseziomycetes</taxon>
        <taxon>Malasseziales</taxon>
        <taxon>Malasseziaceae</taxon>
        <taxon>Malassezia</taxon>
    </lineage>
</organism>
<dbReference type="InterPro" id="IPR031731">
    <property type="entry name" value="CX9C"/>
</dbReference>
<dbReference type="GO" id="GO:0005758">
    <property type="term" value="C:mitochondrial intermembrane space"/>
    <property type="evidence" value="ECO:0007669"/>
    <property type="project" value="TreeGrafter"/>
</dbReference>
<dbReference type="PANTHER" id="PTHR47106">
    <property type="entry name" value="COILED-COIL-HELIX-COILED-COIL-HELIX DOMAIN-CONTAINING PROTEIN 5"/>
    <property type="match status" value="1"/>
</dbReference>
<dbReference type="InterPro" id="IPR052848">
    <property type="entry name" value="CHCH_domain-containing_protein"/>
</dbReference>
<dbReference type="PANTHER" id="PTHR47106:SF1">
    <property type="entry name" value="COILED-COIL-HELIX-COILED-COIL-HELIX DOMAIN-CONTAINING PROTEIN 5"/>
    <property type="match status" value="1"/>
</dbReference>
<sequence length="104" mass="11538">MEHMMDSVGKECQFELASFQRCILANNGNQMACKKTQQELANCAANAVPMLQTIKQTCGSLIQEYDQCLFQFKDASQDVLAEKCTPRLQALSLCANAVKAQTEK</sequence>
<evidence type="ECO:0000313" key="3">
    <source>
        <dbReference type="Proteomes" id="UP000037751"/>
    </source>
</evidence>
<dbReference type="GO" id="GO:0045333">
    <property type="term" value="P:cellular respiration"/>
    <property type="evidence" value="ECO:0007669"/>
    <property type="project" value="TreeGrafter"/>
</dbReference>
<dbReference type="RefSeq" id="XP_017993668.1">
    <property type="nucleotide sequence ID" value="XM_018137532.1"/>
</dbReference>
<feature type="domain" description="IMS import disulfide relay-system CHCH-CHCH-like Cx9C" evidence="1">
    <location>
        <begin position="5"/>
        <end position="48"/>
    </location>
</feature>
<accession>A0A0M8MNG3</accession>
<reference evidence="2 3" key="1">
    <citation type="submission" date="2015-07" db="EMBL/GenBank/DDBJ databases">
        <title>Draft Genome Sequence of Malassezia furfur CBS1878 and Malassezia pachydermatis CBS1879.</title>
        <authorList>
            <person name="Triana S."/>
            <person name="Ohm R."/>
            <person name="Gonzalez A."/>
            <person name="DeCock H."/>
            <person name="Restrepo S."/>
            <person name="Celis A."/>
        </authorList>
    </citation>
    <scope>NUCLEOTIDE SEQUENCE [LARGE SCALE GENOMIC DNA]</scope>
    <source>
        <strain evidence="2 3">CBS 1879</strain>
    </source>
</reference>
<protein>
    <recommendedName>
        <fullName evidence="1">IMS import disulfide relay-system CHCH-CHCH-like Cx9C domain-containing protein</fullName>
    </recommendedName>
</protein>
<proteinExistence type="predicted"/>
<evidence type="ECO:0000259" key="1">
    <source>
        <dbReference type="Pfam" id="PF16860"/>
    </source>
</evidence>
<dbReference type="Gene3D" id="1.10.287.2900">
    <property type="match status" value="2"/>
</dbReference>
<dbReference type="GeneID" id="28729408"/>
<dbReference type="OrthoDB" id="2581252at2759"/>
<comment type="caution">
    <text evidence="2">The sequence shown here is derived from an EMBL/GenBank/DDBJ whole genome shotgun (WGS) entry which is preliminary data.</text>
</comment>
<dbReference type="AlphaFoldDB" id="A0A0M8MNG3"/>
<gene>
    <name evidence="2" type="ORF">Malapachy_3053</name>
</gene>
<dbReference type="Proteomes" id="UP000037751">
    <property type="component" value="Unassembled WGS sequence"/>
</dbReference>
<dbReference type="EMBL" id="LGAV01000001">
    <property type="protein sequence ID" value="KOS16036.1"/>
    <property type="molecule type" value="Genomic_DNA"/>
</dbReference>
<dbReference type="Pfam" id="PF16860">
    <property type="entry name" value="CX9C"/>
    <property type="match status" value="1"/>
</dbReference>